<dbReference type="Gene3D" id="3.50.50.60">
    <property type="entry name" value="FAD/NAD(P)-binding domain"/>
    <property type="match status" value="2"/>
</dbReference>
<feature type="region of interest" description="Disordered" evidence="1">
    <location>
        <begin position="575"/>
        <end position="614"/>
    </location>
</feature>
<dbReference type="PANTHER" id="PTHR42923">
    <property type="entry name" value="PROTOPORPHYRINOGEN OXIDASE"/>
    <property type="match status" value="1"/>
</dbReference>
<evidence type="ECO:0000256" key="1">
    <source>
        <dbReference type="SAM" id="MobiDB-lite"/>
    </source>
</evidence>
<proteinExistence type="predicted"/>
<dbReference type="Proteomes" id="UP000467236">
    <property type="component" value="Chromosome"/>
</dbReference>
<dbReference type="InterPro" id="IPR036188">
    <property type="entry name" value="FAD/NAD-bd_sf"/>
</dbReference>
<feature type="domain" description="Amine oxidase" evidence="2">
    <location>
        <begin position="18"/>
        <end position="358"/>
    </location>
</feature>
<dbReference type="RefSeq" id="WP_083048927.1">
    <property type="nucleotide sequence ID" value="NZ_AP022575.1"/>
</dbReference>
<sequence>MNPPKSTEPHVVIAGAGIAGMAAAMLLAEAGVRVTLCEAAPEAGGKAKSLRLPDGHPTEHSLRVYTDSYQTLLTLFSRIPTEDGMTVLDNLVGVSLVSAAERAVIGRVAAPVPLKRGRSTFARIVDRAIEPVRQLGRILSRTPLVIVGLAQRGLAPVEVIHYLYAHLRLLWMCRERLFAELSNISYGDYLRFSRKSRQAQEFFAALPRIYVAARPSAEAAAIAPIVLKGLFRLKSTCPQALNDVKLPSIMMMDGPTSERMVDPWIRHLRNLGVDMHFGTRVSGLEFGDGRVTALLAADGRRFACDYAILAVPYLTLREMTKSDPVTRHLPQLARQHAIALEASNGIQCFLRDIPPTWPSFIRPGVVIAHVQSEWSLVSVLQGRGFWRNVWLPEGTNYVLSITWSDVDRPGPVFHRPLTACTPEQIVTECLAQCGLDRSHIQGWRIDHELTHLDEADYERLASVLPPHLASAPADGKRMVNFSPLTILMPGARHRSPGICTDVPNLFLAGEAIYSPELTLFVPTMEKAASSGYLAAHQIIGVAASGATPRLRIDFRDPAPFAVLRRLDRWWWHRRRTPAQPPDNQRDLLRSKSTVAPAASPHHRPTPPTPTWSAP</sequence>
<dbReference type="OrthoDB" id="8845488at2"/>
<dbReference type="EMBL" id="AP022575">
    <property type="protein sequence ID" value="BBX75767.1"/>
    <property type="molecule type" value="Genomic_DNA"/>
</dbReference>
<evidence type="ECO:0000259" key="2">
    <source>
        <dbReference type="Pfam" id="PF01593"/>
    </source>
</evidence>
<reference evidence="3 4" key="1">
    <citation type="journal article" date="2019" name="Emerg. Microbes Infect.">
        <title>Comprehensive subspecies identification of 175 nontuberculous mycobacteria species based on 7547 genomic profiles.</title>
        <authorList>
            <person name="Matsumoto Y."/>
            <person name="Kinjo T."/>
            <person name="Motooka D."/>
            <person name="Nabeya D."/>
            <person name="Jung N."/>
            <person name="Uechi K."/>
            <person name="Horii T."/>
            <person name="Iida T."/>
            <person name="Fujita J."/>
            <person name="Nakamura S."/>
        </authorList>
    </citation>
    <scope>NUCLEOTIDE SEQUENCE [LARGE SCALE GENOMIC DNA]</scope>
    <source>
        <strain evidence="3 4">JCM 14233</strain>
    </source>
</reference>
<dbReference type="SUPFAM" id="SSF51905">
    <property type="entry name" value="FAD/NAD(P)-binding domain"/>
    <property type="match status" value="1"/>
</dbReference>
<dbReference type="PANTHER" id="PTHR42923:SF46">
    <property type="entry name" value="AMINE OXIDASE"/>
    <property type="match status" value="1"/>
</dbReference>
<keyword evidence="4" id="KW-1185">Reference proteome</keyword>
<dbReference type="InterPro" id="IPR050464">
    <property type="entry name" value="Zeta_carotene_desat/Oxidored"/>
</dbReference>
<evidence type="ECO:0000313" key="3">
    <source>
        <dbReference type="EMBL" id="BBX75767.1"/>
    </source>
</evidence>
<dbReference type="Pfam" id="PF01593">
    <property type="entry name" value="Amino_oxidase"/>
    <property type="match status" value="1"/>
</dbReference>
<evidence type="ECO:0000313" key="4">
    <source>
        <dbReference type="Proteomes" id="UP000467236"/>
    </source>
</evidence>
<dbReference type="AlphaFoldDB" id="A0A7I7MV54"/>
<dbReference type="KEGG" id="mshj:MSHI_36730"/>
<accession>A0A7I7MV54</accession>
<name>A0A7I7MV54_9MYCO</name>
<gene>
    <name evidence="3" type="ORF">MSHI_36730</name>
</gene>
<dbReference type="GO" id="GO:0016491">
    <property type="term" value="F:oxidoreductase activity"/>
    <property type="evidence" value="ECO:0007669"/>
    <property type="project" value="InterPro"/>
</dbReference>
<organism evidence="3 4">
    <name type="scientific">Mycobacterium shinjukuense</name>
    <dbReference type="NCBI Taxonomy" id="398694"/>
    <lineage>
        <taxon>Bacteria</taxon>
        <taxon>Bacillati</taxon>
        <taxon>Actinomycetota</taxon>
        <taxon>Actinomycetes</taxon>
        <taxon>Mycobacteriales</taxon>
        <taxon>Mycobacteriaceae</taxon>
        <taxon>Mycobacterium</taxon>
    </lineage>
</organism>
<protein>
    <submittedName>
        <fullName evidence="3">Oxidoreductase</fullName>
    </submittedName>
</protein>
<dbReference type="InterPro" id="IPR002937">
    <property type="entry name" value="Amino_oxidase"/>
</dbReference>
<feature type="compositionally biased region" description="Pro residues" evidence="1">
    <location>
        <begin position="605"/>
        <end position="614"/>
    </location>
</feature>